<evidence type="ECO:0000313" key="1">
    <source>
        <dbReference type="EMBL" id="KAK7377115.1"/>
    </source>
</evidence>
<organism evidence="1 2">
    <name type="scientific">Phaseolus coccineus</name>
    <name type="common">Scarlet runner bean</name>
    <name type="synonym">Phaseolus multiflorus</name>
    <dbReference type="NCBI Taxonomy" id="3886"/>
    <lineage>
        <taxon>Eukaryota</taxon>
        <taxon>Viridiplantae</taxon>
        <taxon>Streptophyta</taxon>
        <taxon>Embryophyta</taxon>
        <taxon>Tracheophyta</taxon>
        <taxon>Spermatophyta</taxon>
        <taxon>Magnoliopsida</taxon>
        <taxon>eudicotyledons</taxon>
        <taxon>Gunneridae</taxon>
        <taxon>Pentapetalae</taxon>
        <taxon>rosids</taxon>
        <taxon>fabids</taxon>
        <taxon>Fabales</taxon>
        <taxon>Fabaceae</taxon>
        <taxon>Papilionoideae</taxon>
        <taxon>50 kb inversion clade</taxon>
        <taxon>NPAAA clade</taxon>
        <taxon>indigoferoid/millettioid clade</taxon>
        <taxon>Phaseoleae</taxon>
        <taxon>Phaseolus</taxon>
    </lineage>
</organism>
<dbReference type="Proteomes" id="UP001374584">
    <property type="component" value="Unassembled WGS sequence"/>
</dbReference>
<accession>A0AAN9NPV7</accession>
<keyword evidence="2" id="KW-1185">Reference proteome</keyword>
<dbReference type="PANTHER" id="PTHR34807">
    <property type="entry name" value="OS08G0270800 PROTEIN"/>
    <property type="match status" value="1"/>
</dbReference>
<dbReference type="EMBL" id="JAYMYR010000002">
    <property type="protein sequence ID" value="KAK7377115.1"/>
    <property type="molecule type" value="Genomic_DNA"/>
</dbReference>
<dbReference type="PANTHER" id="PTHR34807:SF6">
    <property type="entry name" value="MYB-CC TYPE TRANSCRIPTION FACTOR LHEQLE-CONTAINING DOMAIN-CONTAINING PROTEIN"/>
    <property type="match status" value="1"/>
</dbReference>
<dbReference type="AlphaFoldDB" id="A0AAN9NPV7"/>
<evidence type="ECO:0000313" key="2">
    <source>
        <dbReference type="Proteomes" id="UP001374584"/>
    </source>
</evidence>
<sequence>MERGSKASNYSEDGKDTLEYNFLLEDYLKIQKECVSKRRKVQVEKHKREILLHEVRFLRQKHNYFTTPLIARDSQNEEDVHDVPIGKEINCIVTETNLQQESNDREEEMVEKSLHVNLSIDENRSKKKKVSWNEKVVVYTFQG</sequence>
<proteinExistence type="predicted"/>
<reference evidence="1 2" key="1">
    <citation type="submission" date="2024-01" db="EMBL/GenBank/DDBJ databases">
        <title>The genomes of 5 underutilized Papilionoideae crops provide insights into root nodulation and disease resistanc.</title>
        <authorList>
            <person name="Jiang F."/>
        </authorList>
    </citation>
    <scope>NUCLEOTIDE SEQUENCE [LARGE SCALE GENOMIC DNA]</scope>
    <source>
        <strain evidence="1">JINMINGXINNONG_FW02</strain>
        <tissue evidence="1">Leaves</tissue>
    </source>
</reference>
<gene>
    <name evidence="1" type="ORF">VNO80_02535</name>
</gene>
<protein>
    <submittedName>
        <fullName evidence="1">Uncharacterized protein</fullName>
    </submittedName>
</protein>
<comment type="caution">
    <text evidence="1">The sequence shown here is derived from an EMBL/GenBank/DDBJ whole genome shotgun (WGS) entry which is preliminary data.</text>
</comment>
<name>A0AAN9NPV7_PHACN</name>